<evidence type="ECO:0000313" key="1">
    <source>
        <dbReference type="EMBL" id="PPR00011.1"/>
    </source>
</evidence>
<dbReference type="EMBL" id="NHYE01001036">
    <property type="protein sequence ID" value="PPR00011.1"/>
    <property type="molecule type" value="Genomic_DNA"/>
</dbReference>
<protein>
    <submittedName>
        <fullName evidence="1">Uncharacterized protein</fullName>
    </submittedName>
</protein>
<dbReference type="OrthoDB" id="2971810at2759"/>
<dbReference type="InParanoid" id="A0A409YAJ1"/>
<comment type="caution">
    <text evidence="1">The sequence shown here is derived from an EMBL/GenBank/DDBJ whole genome shotgun (WGS) entry which is preliminary data.</text>
</comment>
<sequence length="131" mass="14446">MSELQQVANMLSTANPPINLHQVFRFLAFASRLKNEILLVQPGAFQVDRVLPVLSPSIQEFLAEASGVAVQWINLVWHTVGQTAWNLQLNCMIPTPSISAIRSLFSGHGYSRGISKKSSTTTKPYSLDAHL</sequence>
<dbReference type="STRING" id="231916.A0A409YAJ1"/>
<dbReference type="Proteomes" id="UP000284706">
    <property type="component" value="Unassembled WGS sequence"/>
</dbReference>
<gene>
    <name evidence="1" type="ORF">CVT26_009293</name>
</gene>
<proteinExistence type="predicted"/>
<dbReference type="AlphaFoldDB" id="A0A409YAJ1"/>
<reference evidence="1 2" key="1">
    <citation type="journal article" date="2018" name="Evol. Lett.">
        <title>Horizontal gene cluster transfer increased hallucinogenic mushroom diversity.</title>
        <authorList>
            <person name="Reynolds H.T."/>
            <person name="Vijayakumar V."/>
            <person name="Gluck-Thaler E."/>
            <person name="Korotkin H.B."/>
            <person name="Matheny P.B."/>
            <person name="Slot J.C."/>
        </authorList>
    </citation>
    <scope>NUCLEOTIDE SEQUENCE [LARGE SCALE GENOMIC DNA]</scope>
    <source>
        <strain evidence="1 2">SRW20</strain>
    </source>
</reference>
<name>A0A409YAJ1_9AGAR</name>
<evidence type="ECO:0000313" key="2">
    <source>
        <dbReference type="Proteomes" id="UP000284706"/>
    </source>
</evidence>
<organism evidence="1 2">
    <name type="scientific">Gymnopilus dilepis</name>
    <dbReference type="NCBI Taxonomy" id="231916"/>
    <lineage>
        <taxon>Eukaryota</taxon>
        <taxon>Fungi</taxon>
        <taxon>Dikarya</taxon>
        <taxon>Basidiomycota</taxon>
        <taxon>Agaricomycotina</taxon>
        <taxon>Agaricomycetes</taxon>
        <taxon>Agaricomycetidae</taxon>
        <taxon>Agaricales</taxon>
        <taxon>Agaricineae</taxon>
        <taxon>Hymenogastraceae</taxon>
        <taxon>Gymnopilus</taxon>
    </lineage>
</organism>
<keyword evidence="2" id="KW-1185">Reference proteome</keyword>
<accession>A0A409YAJ1</accession>